<sequence>MLNPSPSADSSQDQEQDNAPISGVNASNQPTTSGTGVPPRTQQDRQTTSASDDVEPPPWAQQLLDLLRAQGTRQTTSLNEAAPEAAPESDQLAQQLATEQQRARDAMLDLAVYRAAAKHQADPDALLDSTSFRARVQALDPAASDFTSKLGEAIKKAVEDNPRYRAGTTPARSGAHITNGPPPSGRPKSLADAVRASYGT</sequence>
<dbReference type="EMBL" id="JAMTCK010000017">
    <property type="protein sequence ID" value="MCP2169189.1"/>
    <property type="molecule type" value="Genomic_DNA"/>
</dbReference>
<comment type="caution">
    <text evidence="2">The sequence shown here is derived from an EMBL/GenBank/DDBJ whole genome shotgun (WGS) entry which is preliminary data.</text>
</comment>
<organism evidence="2 3">
    <name type="scientific">Goodfellowiella coeruleoviolacea</name>
    <dbReference type="NCBI Taxonomy" id="334858"/>
    <lineage>
        <taxon>Bacteria</taxon>
        <taxon>Bacillati</taxon>
        <taxon>Actinomycetota</taxon>
        <taxon>Actinomycetes</taxon>
        <taxon>Pseudonocardiales</taxon>
        <taxon>Pseudonocardiaceae</taxon>
        <taxon>Goodfellowiella</taxon>
    </lineage>
</organism>
<feature type="compositionally biased region" description="Polar residues" evidence="1">
    <location>
        <begin position="91"/>
        <end position="100"/>
    </location>
</feature>
<evidence type="ECO:0000313" key="3">
    <source>
        <dbReference type="Proteomes" id="UP001206128"/>
    </source>
</evidence>
<evidence type="ECO:0000313" key="2">
    <source>
        <dbReference type="EMBL" id="MCP2169189.1"/>
    </source>
</evidence>
<proteinExistence type="predicted"/>
<gene>
    <name evidence="2" type="ORF">LX83_006073</name>
</gene>
<accession>A0AAE3KKB2</accession>
<evidence type="ECO:0000256" key="1">
    <source>
        <dbReference type="SAM" id="MobiDB-lite"/>
    </source>
</evidence>
<feature type="region of interest" description="Disordered" evidence="1">
    <location>
        <begin position="159"/>
        <end position="200"/>
    </location>
</feature>
<keyword evidence="3" id="KW-1185">Reference proteome</keyword>
<dbReference type="AlphaFoldDB" id="A0AAE3KKB2"/>
<protein>
    <submittedName>
        <fullName evidence="2">Uncharacterized protein</fullName>
    </submittedName>
</protein>
<feature type="compositionally biased region" description="Polar residues" evidence="1">
    <location>
        <begin position="1"/>
        <end position="51"/>
    </location>
</feature>
<reference evidence="2" key="1">
    <citation type="submission" date="2022-06" db="EMBL/GenBank/DDBJ databases">
        <title>Genomic Encyclopedia of Archaeal and Bacterial Type Strains, Phase II (KMG-II): from individual species to whole genera.</title>
        <authorList>
            <person name="Goeker M."/>
        </authorList>
    </citation>
    <scope>NUCLEOTIDE SEQUENCE</scope>
    <source>
        <strain evidence="2">DSM 43935</strain>
    </source>
</reference>
<feature type="region of interest" description="Disordered" evidence="1">
    <location>
        <begin position="1"/>
        <end position="100"/>
    </location>
</feature>
<name>A0AAE3KKB2_9PSEU</name>
<dbReference type="Proteomes" id="UP001206128">
    <property type="component" value="Unassembled WGS sequence"/>
</dbReference>